<dbReference type="AlphaFoldDB" id="A0A7N2LWU0"/>
<dbReference type="GeneID" id="115949795"/>
<protein>
    <recommendedName>
        <fullName evidence="4">Pollen Ole e 1 allergen and extensin family protein</fullName>
    </recommendedName>
</protein>
<gene>
    <name evidence="2" type="primary">LOC115949795</name>
</gene>
<dbReference type="EnsemblPlants" id="QL06p009817:mrna">
    <property type="protein sequence ID" value="QL06p009817:mrna"/>
    <property type="gene ID" value="QL06p009817"/>
</dbReference>
<evidence type="ECO:0000256" key="1">
    <source>
        <dbReference type="SAM" id="SignalP"/>
    </source>
</evidence>
<dbReference type="KEGG" id="qlo:115949795"/>
<organism evidence="2 3">
    <name type="scientific">Quercus lobata</name>
    <name type="common">Valley oak</name>
    <dbReference type="NCBI Taxonomy" id="97700"/>
    <lineage>
        <taxon>Eukaryota</taxon>
        <taxon>Viridiplantae</taxon>
        <taxon>Streptophyta</taxon>
        <taxon>Embryophyta</taxon>
        <taxon>Tracheophyta</taxon>
        <taxon>Spermatophyta</taxon>
        <taxon>Magnoliopsida</taxon>
        <taxon>eudicotyledons</taxon>
        <taxon>Gunneridae</taxon>
        <taxon>Pentapetalae</taxon>
        <taxon>rosids</taxon>
        <taxon>fabids</taxon>
        <taxon>Fagales</taxon>
        <taxon>Fagaceae</taxon>
        <taxon>Quercus</taxon>
    </lineage>
</organism>
<dbReference type="InterPro" id="IPR040404">
    <property type="entry name" value="Phylloplanin-like"/>
</dbReference>
<dbReference type="PANTHER" id="PTHR34458:SF5">
    <property type="entry name" value="POLLEN OLE E 1 ALLERGEN AND EXTENSIN FAMILY PROTEIN"/>
    <property type="match status" value="1"/>
</dbReference>
<reference evidence="2 3" key="1">
    <citation type="journal article" date="2016" name="G3 (Bethesda)">
        <title>First Draft Assembly and Annotation of the Genome of a California Endemic Oak Quercus lobata Nee (Fagaceae).</title>
        <authorList>
            <person name="Sork V.L."/>
            <person name="Fitz-Gibbon S.T."/>
            <person name="Puiu D."/>
            <person name="Crepeau M."/>
            <person name="Gugger P.F."/>
            <person name="Sherman R."/>
            <person name="Stevens K."/>
            <person name="Langley C.H."/>
            <person name="Pellegrini M."/>
            <person name="Salzberg S.L."/>
        </authorList>
    </citation>
    <scope>NUCLEOTIDE SEQUENCE [LARGE SCALE GENOMIC DNA]</scope>
    <source>
        <strain evidence="2 3">cv. SW786</strain>
    </source>
</reference>
<dbReference type="RefSeq" id="XP_030922931.1">
    <property type="nucleotide sequence ID" value="XM_031067071.1"/>
</dbReference>
<sequence length="157" mass="16724">MTMKLALFVSLMIAALGAPISEAEPGLGSIVFNLIHIQGTLYCIVNTSMGTNGTATPVFPNAEVLLSCGARGHVVASGYNYTNATGRFLISMDPQQYFVPILLKSCKLVIISPFDQCISKSTVGRLVSSLKYIGKTVFGDITVVNIIPNGFILVHPT</sequence>
<dbReference type="OrthoDB" id="905355at2759"/>
<dbReference type="InParanoid" id="A0A7N2LWU0"/>
<evidence type="ECO:0008006" key="4">
    <source>
        <dbReference type="Google" id="ProtNLM"/>
    </source>
</evidence>
<dbReference type="FunCoup" id="A0A7N2LWU0">
    <property type="interactions" value="285"/>
</dbReference>
<name>A0A7N2LWU0_QUELO</name>
<keyword evidence="1" id="KW-0732">Signal</keyword>
<dbReference type="Proteomes" id="UP000594261">
    <property type="component" value="Chromosome 6"/>
</dbReference>
<feature type="chain" id="PRO_5029534985" description="Pollen Ole e 1 allergen and extensin family protein" evidence="1">
    <location>
        <begin position="18"/>
        <end position="157"/>
    </location>
</feature>
<evidence type="ECO:0000313" key="3">
    <source>
        <dbReference type="Proteomes" id="UP000594261"/>
    </source>
</evidence>
<reference evidence="2" key="2">
    <citation type="submission" date="2021-01" db="UniProtKB">
        <authorList>
            <consortium name="EnsemblPlants"/>
        </authorList>
    </citation>
    <scope>IDENTIFICATION</scope>
</reference>
<dbReference type="EMBL" id="LRBV02000006">
    <property type="status" value="NOT_ANNOTATED_CDS"/>
    <property type="molecule type" value="Genomic_DNA"/>
</dbReference>
<evidence type="ECO:0000313" key="2">
    <source>
        <dbReference type="EnsemblPlants" id="QL06p009817:mrna"/>
    </source>
</evidence>
<accession>A0A7N2LWU0</accession>
<feature type="signal peptide" evidence="1">
    <location>
        <begin position="1"/>
        <end position="17"/>
    </location>
</feature>
<proteinExistence type="predicted"/>
<keyword evidence="3" id="KW-1185">Reference proteome</keyword>
<dbReference type="PANTHER" id="PTHR34458">
    <property type="entry name" value="POLLEN OLE E 1 ALLERGEN AND EXTENSIN FAMILY PROTEIN-RELATED"/>
    <property type="match status" value="1"/>
</dbReference>
<dbReference type="Pfam" id="PF01190">
    <property type="entry name" value="Pollen_Ole_e_1"/>
    <property type="match status" value="1"/>
</dbReference>
<dbReference type="Gramene" id="QL06p009817:mrna">
    <property type="protein sequence ID" value="QL06p009817:mrna"/>
    <property type="gene ID" value="QL06p009817"/>
</dbReference>